<dbReference type="InterPro" id="IPR027417">
    <property type="entry name" value="P-loop_NTPase"/>
</dbReference>
<dbReference type="Gene3D" id="3.40.50.300">
    <property type="entry name" value="P-loop containing nucleotide triphosphate hydrolases"/>
    <property type="match status" value="1"/>
</dbReference>
<dbReference type="Pfam" id="PF00158">
    <property type="entry name" value="Sigma54_activat"/>
    <property type="match status" value="1"/>
</dbReference>
<evidence type="ECO:0000256" key="6">
    <source>
        <dbReference type="PROSITE-ProRule" id="PRU00169"/>
    </source>
</evidence>
<organism evidence="9">
    <name type="scientific">Roseihalotalea indica</name>
    <dbReference type="NCBI Taxonomy" id="2867963"/>
    <lineage>
        <taxon>Bacteria</taxon>
        <taxon>Pseudomonadati</taxon>
        <taxon>Bacteroidota</taxon>
        <taxon>Cytophagia</taxon>
        <taxon>Cytophagales</taxon>
        <taxon>Catalimonadaceae</taxon>
        <taxon>Roseihalotalea</taxon>
    </lineage>
</organism>
<accession>A0AA49GIB6</accession>
<dbReference type="PANTHER" id="PTHR32071">
    <property type="entry name" value="TRANSCRIPTIONAL REGULATORY PROTEIN"/>
    <property type="match status" value="1"/>
</dbReference>
<keyword evidence="1" id="KW-0547">Nucleotide-binding</keyword>
<dbReference type="SUPFAM" id="SSF46689">
    <property type="entry name" value="Homeodomain-like"/>
    <property type="match status" value="1"/>
</dbReference>
<keyword evidence="5" id="KW-0804">Transcription</keyword>
<proteinExistence type="predicted"/>
<dbReference type="InterPro" id="IPR025943">
    <property type="entry name" value="Sigma_54_int_dom_ATP-bd_2"/>
</dbReference>
<dbReference type="InterPro" id="IPR009057">
    <property type="entry name" value="Homeodomain-like_sf"/>
</dbReference>
<evidence type="ECO:0000256" key="2">
    <source>
        <dbReference type="ARBA" id="ARBA00022840"/>
    </source>
</evidence>
<protein>
    <submittedName>
        <fullName evidence="9">Sigma-54 dependent transcriptional regulator</fullName>
    </submittedName>
</protein>
<feature type="modified residue" description="4-aspartylphosphate" evidence="6">
    <location>
        <position position="59"/>
    </location>
</feature>
<dbReference type="Gene3D" id="1.10.10.60">
    <property type="entry name" value="Homeodomain-like"/>
    <property type="match status" value="1"/>
</dbReference>
<dbReference type="CDD" id="cd00009">
    <property type="entry name" value="AAA"/>
    <property type="match status" value="1"/>
</dbReference>
<feature type="domain" description="Sigma-54 factor interaction" evidence="7">
    <location>
        <begin position="151"/>
        <end position="386"/>
    </location>
</feature>
<dbReference type="InterPro" id="IPR025944">
    <property type="entry name" value="Sigma_54_int_dom_CS"/>
</dbReference>
<dbReference type="Pfam" id="PF00072">
    <property type="entry name" value="Response_reg"/>
    <property type="match status" value="1"/>
</dbReference>
<dbReference type="Gene3D" id="3.40.50.2300">
    <property type="match status" value="1"/>
</dbReference>
<evidence type="ECO:0000256" key="5">
    <source>
        <dbReference type="ARBA" id="ARBA00023163"/>
    </source>
</evidence>
<dbReference type="GO" id="GO:0043565">
    <property type="term" value="F:sequence-specific DNA binding"/>
    <property type="evidence" value="ECO:0007669"/>
    <property type="project" value="InterPro"/>
</dbReference>
<evidence type="ECO:0000313" key="9">
    <source>
        <dbReference type="EMBL" id="WKN34174.1"/>
    </source>
</evidence>
<dbReference type="SUPFAM" id="SSF52540">
    <property type="entry name" value="P-loop containing nucleoside triphosphate hydrolases"/>
    <property type="match status" value="1"/>
</dbReference>
<dbReference type="InterPro" id="IPR001789">
    <property type="entry name" value="Sig_transdc_resp-reg_receiver"/>
</dbReference>
<dbReference type="InterPro" id="IPR003593">
    <property type="entry name" value="AAA+_ATPase"/>
</dbReference>
<keyword evidence="6" id="KW-0597">Phosphoprotein</keyword>
<gene>
    <name evidence="9" type="ORF">K4G66_17490</name>
</gene>
<dbReference type="PROSITE" id="PS50110">
    <property type="entry name" value="RESPONSE_REGULATORY"/>
    <property type="match status" value="1"/>
</dbReference>
<dbReference type="Pfam" id="PF25601">
    <property type="entry name" value="AAA_lid_14"/>
    <property type="match status" value="1"/>
</dbReference>
<feature type="domain" description="Response regulatory" evidence="8">
    <location>
        <begin position="10"/>
        <end position="129"/>
    </location>
</feature>
<dbReference type="GO" id="GO:0006355">
    <property type="term" value="P:regulation of DNA-templated transcription"/>
    <property type="evidence" value="ECO:0007669"/>
    <property type="project" value="InterPro"/>
</dbReference>
<keyword evidence="2" id="KW-0067">ATP-binding</keyword>
<reference evidence="9" key="1">
    <citation type="journal article" date="2023" name="Comput. Struct. Biotechnol. J.">
        <title>Discovery of a novel marine Bacteroidetes with a rich repertoire of carbohydrate-active enzymes.</title>
        <authorList>
            <person name="Chen B."/>
            <person name="Liu G."/>
            <person name="Chen Q."/>
            <person name="Wang H."/>
            <person name="Liu L."/>
            <person name="Tang K."/>
        </authorList>
    </citation>
    <scope>NUCLEOTIDE SEQUENCE</scope>
    <source>
        <strain evidence="9">TK19036</strain>
    </source>
</reference>
<dbReference type="Gene3D" id="1.10.8.60">
    <property type="match status" value="1"/>
</dbReference>
<dbReference type="FunFam" id="3.40.50.300:FF:000006">
    <property type="entry name" value="DNA-binding transcriptional regulator NtrC"/>
    <property type="match status" value="1"/>
</dbReference>
<dbReference type="GO" id="GO:0005524">
    <property type="term" value="F:ATP binding"/>
    <property type="evidence" value="ECO:0007669"/>
    <property type="project" value="UniProtKB-KW"/>
</dbReference>
<dbReference type="PROSITE" id="PS00688">
    <property type="entry name" value="SIGMA54_INTERACT_3"/>
    <property type="match status" value="1"/>
</dbReference>
<dbReference type="GO" id="GO:0000160">
    <property type="term" value="P:phosphorelay signal transduction system"/>
    <property type="evidence" value="ECO:0007669"/>
    <property type="project" value="InterPro"/>
</dbReference>
<dbReference type="InterPro" id="IPR058031">
    <property type="entry name" value="AAA_lid_NorR"/>
</dbReference>
<dbReference type="InterPro" id="IPR002078">
    <property type="entry name" value="Sigma_54_int"/>
</dbReference>
<keyword evidence="4" id="KW-0238">DNA-binding</keyword>
<keyword evidence="3" id="KW-0805">Transcription regulation</keyword>
<dbReference type="SUPFAM" id="SSF52172">
    <property type="entry name" value="CheY-like"/>
    <property type="match status" value="1"/>
</dbReference>
<dbReference type="PROSITE" id="PS00676">
    <property type="entry name" value="SIGMA54_INTERACT_2"/>
    <property type="match status" value="1"/>
</dbReference>
<dbReference type="SMART" id="SM00448">
    <property type="entry name" value="REC"/>
    <property type="match status" value="1"/>
</dbReference>
<dbReference type="InterPro" id="IPR011006">
    <property type="entry name" value="CheY-like_superfamily"/>
</dbReference>
<dbReference type="SMART" id="SM00382">
    <property type="entry name" value="AAA"/>
    <property type="match status" value="1"/>
</dbReference>
<dbReference type="PANTHER" id="PTHR32071:SF113">
    <property type="entry name" value="ALGINATE BIOSYNTHESIS TRANSCRIPTIONAL REGULATORY PROTEIN ALGB"/>
    <property type="match status" value="1"/>
</dbReference>
<evidence type="ECO:0000259" key="7">
    <source>
        <dbReference type="PROSITE" id="PS50045"/>
    </source>
</evidence>
<name>A0AA49GIB6_9BACT</name>
<dbReference type="EMBL" id="CP120682">
    <property type="protein sequence ID" value="WKN34174.1"/>
    <property type="molecule type" value="Genomic_DNA"/>
</dbReference>
<evidence type="ECO:0000256" key="3">
    <source>
        <dbReference type="ARBA" id="ARBA00023015"/>
    </source>
</evidence>
<dbReference type="InterPro" id="IPR002197">
    <property type="entry name" value="HTH_Fis"/>
</dbReference>
<reference evidence="9" key="2">
    <citation type="journal article" date="2024" name="Antonie Van Leeuwenhoek">
        <title>Roseihalotalea indica gen. nov., sp. nov., a halophilic Bacteroidetes from mesopelagic Southwest Indian Ocean with higher carbohydrate metabolic potential.</title>
        <authorList>
            <person name="Chen B."/>
            <person name="Zhang M."/>
            <person name="Lin D."/>
            <person name="Ye J."/>
            <person name="Tang K."/>
        </authorList>
    </citation>
    <scope>NUCLEOTIDE SEQUENCE</scope>
    <source>
        <strain evidence="9">TK19036</strain>
    </source>
</reference>
<dbReference type="AlphaFoldDB" id="A0AA49GIB6"/>
<sequence length="458" mass="51099">MGSPTKQARSILIIDDDADVLHSARMFLKQYFGQVDTQEDPSQINALISKNHYDVVLLDMNFRRGEHDGREGLYWLERIRTIDPKAGVILITAYGDVDLAVEAMRLGAANFVLKPWKNQKLLESVEAALSRQQSAHQPKKASAKAGEAPEMIGQSAPMRQVYQLIGKVAATDANVLILGENGTGKDMVAQALHYRSLRKNNPFVRIDVGALTATLFESELFGHVKGAFTDAYQDKAGKFELAAGGTLFLDEIGNLSLPQQAKLLTALQNRKISRVGSNQEVTVDIRLVCATNMPLYDMATDQPTSQEGVFRQDLLYRINTVEITVPPLRERLDDIPLLAEYFLEQYAEKYHKPKPALNEAAVRQLTRYAWPGNVRELQHAIERAIILSDQLTLQPQDLALGAMPATVTTSDAPKTLDENERNFIKQALDRNQGNITQTAKELGITRTALYRRLEKYGL</sequence>
<dbReference type="PRINTS" id="PR01590">
    <property type="entry name" value="HTHFIS"/>
</dbReference>
<evidence type="ECO:0000259" key="8">
    <source>
        <dbReference type="PROSITE" id="PS50110"/>
    </source>
</evidence>
<dbReference type="PROSITE" id="PS50045">
    <property type="entry name" value="SIGMA54_INTERACT_4"/>
    <property type="match status" value="1"/>
</dbReference>
<dbReference type="Pfam" id="PF02954">
    <property type="entry name" value="HTH_8"/>
    <property type="match status" value="1"/>
</dbReference>
<evidence type="ECO:0000256" key="1">
    <source>
        <dbReference type="ARBA" id="ARBA00022741"/>
    </source>
</evidence>
<evidence type="ECO:0000256" key="4">
    <source>
        <dbReference type="ARBA" id="ARBA00023125"/>
    </source>
</evidence>